<reference evidence="2" key="1">
    <citation type="submission" date="2025-08" db="UniProtKB">
        <authorList>
            <consortium name="RefSeq"/>
        </authorList>
    </citation>
    <scope>IDENTIFICATION</scope>
</reference>
<evidence type="ECO:0000313" key="2">
    <source>
        <dbReference type="RefSeq" id="XP_012938936.1"/>
    </source>
</evidence>
<dbReference type="InterPro" id="IPR000048">
    <property type="entry name" value="IQ_motif_EF-hand-BS"/>
</dbReference>
<dbReference type="Pfam" id="PF00612">
    <property type="entry name" value="IQ"/>
    <property type="match status" value="2"/>
</dbReference>
<name>A0ABM1A1I0_APLCA</name>
<dbReference type="Gene3D" id="1.20.5.190">
    <property type="match status" value="1"/>
</dbReference>
<protein>
    <submittedName>
        <fullName evidence="2">Uncharacterized protein LOC101850726</fullName>
    </submittedName>
</protein>
<dbReference type="RefSeq" id="XP_012938936.1">
    <property type="nucleotide sequence ID" value="XM_013083482.2"/>
</dbReference>
<proteinExistence type="predicted"/>
<gene>
    <name evidence="2" type="primary">LOC101850726</name>
</gene>
<accession>A0ABM1A1I0</accession>
<dbReference type="GeneID" id="101850726"/>
<sequence length="159" mass="18394">MTSPSSGAHLPLDLTHVEIEVPNYGVLREERMNRNRETMQAVDKGISKDILPEVDLTSAETGAAVCIQRHFRGHQGRKVYVEKLYTKYEEEERERTERIHRQMEEGELLVDNVHLKVSLGDGQTVRRNRGRYYASQVITIQRAWRAFRRRRSSSAAEGT</sequence>
<dbReference type="PROSITE" id="PS50096">
    <property type="entry name" value="IQ"/>
    <property type="match status" value="1"/>
</dbReference>
<dbReference type="Proteomes" id="UP000694888">
    <property type="component" value="Unplaced"/>
</dbReference>
<keyword evidence="1" id="KW-1185">Reference proteome</keyword>
<organism evidence="1 2">
    <name type="scientific">Aplysia californica</name>
    <name type="common">California sea hare</name>
    <dbReference type="NCBI Taxonomy" id="6500"/>
    <lineage>
        <taxon>Eukaryota</taxon>
        <taxon>Metazoa</taxon>
        <taxon>Spiralia</taxon>
        <taxon>Lophotrochozoa</taxon>
        <taxon>Mollusca</taxon>
        <taxon>Gastropoda</taxon>
        <taxon>Heterobranchia</taxon>
        <taxon>Euthyneura</taxon>
        <taxon>Tectipleura</taxon>
        <taxon>Aplysiida</taxon>
        <taxon>Aplysioidea</taxon>
        <taxon>Aplysiidae</taxon>
        <taxon>Aplysia</taxon>
    </lineage>
</organism>
<feature type="non-terminal residue" evidence="2">
    <location>
        <position position="159"/>
    </location>
</feature>
<evidence type="ECO:0000313" key="1">
    <source>
        <dbReference type="Proteomes" id="UP000694888"/>
    </source>
</evidence>